<keyword evidence="4 6" id="KW-1133">Transmembrane helix</keyword>
<feature type="transmembrane region" description="Helical" evidence="6">
    <location>
        <begin position="20"/>
        <end position="39"/>
    </location>
</feature>
<keyword evidence="2" id="KW-1003">Cell membrane</keyword>
<dbReference type="GO" id="GO:0022857">
    <property type="term" value="F:transmembrane transporter activity"/>
    <property type="evidence" value="ECO:0007669"/>
    <property type="project" value="InterPro"/>
</dbReference>
<sequence length="373" mass="39790">MIKLEPRGERSRLMSWLSPILAALLTMLTGLVLFTLLGVDPWQALTTILYKPIADTYGLAELAVKATPILLCAIGLSVVFKAQIWNIGAEGQLLMGGLFGSYMALQFLDNDSGYVLPMVLLAGVAGGLFWAGIAAILKVQFNTNEILTTIMMNYIALNILLWAVHGPLKDPEGFNFPESAMFSQSAILPVLIDDTRVHFGLALALLAVVAIWVLMSRSFVGFQIRVLGLDRSAARLSGFREKRLIYFALLLSGGLAGLAGVGEVAGPIGQLIPSISPGYGYAAIIVAFLGRLHPLGIVLATLLMALLYMGGEMAQIELGLPLALTSLFQGLLLFYLLACDVLIGFRLRLTTSKPATAPAAAVATDTAVIEARG</sequence>
<reference evidence="7" key="1">
    <citation type="submission" date="2022-11" db="EMBL/GenBank/DDBJ databases">
        <title>Parathalassolutuus dongxingensis gen. nov., sp. nov., a novel member of family Oceanospirillaceae isolated from a coastal shrimp pond in Guangxi, China.</title>
        <authorList>
            <person name="Chen H."/>
        </authorList>
    </citation>
    <scope>NUCLEOTIDE SEQUENCE</scope>
    <source>
        <strain evidence="7">G-43</strain>
    </source>
</reference>
<comment type="caution">
    <text evidence="7">The sequence shown here is derived from an EMBL/GenBank/DDBJ whole genome shotgun (WGS) entry which is preliminary data.</text>
</comment>
<feature type="transmembrane region" description="Helical" evidence="6">
    <location>
        <begin position="146"/>
        <end position="164"/>
    </location>
</feature>
<feature type="transmembrane region" description="Helical" evidence="6">
    <location>
        <begin position="92"/>
        <end position="108"/>
    </location>
</feature>
<dbReference type="RefSeq" id="WP_283172192.1">
    <property type="nucleotide sequence ID" value="NZ_JAPNOA010000007.1"/>
</dbReference>
<keyword evidence="3 6" id="KW-0812">Transmembrane</keyword>
<feature type="transmembrane region" description="Helical" evidence="6">
    <location>
        <begin position="320"/>
        <end position="345"/>
    </location>
</feature>
<dbReference type="InterPro" id="IPR001851">
    <property type="entry name" value="ABC_transp_permease"/>
</dbReference>
<feature type="transmembrane region" description="Helical" evidence="6">
    <location>
        <begin position="281"/>
        <end position="308"/>
    </location>
</feature>
<dbReference type="AlphaFoldDB" id="A0A9X3EJY0"/>
<organism evidence="7 8">
    <name type="scientific">Parathalassolituus penaei</name>
    <dbReference type="NCBI Taxonomy" id="2997323"/>
    <lineage>
        <taxon>Bacteria</taxon>
        <taxon>Pseudomonadati</taxon>
        <taxon>Pseudomonadota</taxon>
        <taxon>Gammaproteobacteria</taxon>
        <taxon>Oceanospirillales</taxon>
        <taxon>Oceanospirillaceae</taxon>
        <taxon>Parathalassolituus</taxon>
    </lineage>
</organism>
<evidence type="ECO:0000313" key="7">
    <source>
        <dbReference type="EMBL" id="MCY0963973.1"/>
    </source>
</evidence>
<feature type="transmembrane region" description="Helical" evidence="6">
    <location>
        <begin position="197"/>
        <end position="215"/>
    </location>
</feature>
<dbReference type="GO" id="GO:0005886">
    <property type="term" value="C:plasma membrane"/>
    <property type="evidence" value="ECO:0007669"/>
    <property type="project" value="UniProtKB-SubCell"/>
</dbReference>
<evidence type="ECO:0000256" key="3">
    <source>
        <dbReference type="ARBA" id="ARBA00022692"/>
    </source>
</evidence>
<keyword evidence="5 6" id="KW-0472">Membrane</keyword>
<feature type="transmembrane region" description="Helical" evidence="6">
    <location>
        <begin position="59"/>
        <end position="80"/>
    </location>
</feature>
<dbReference type="EMBL" id="JAPNOA010000007">
    <property type="protein sequence ID" value="MCY0963973.1"/>
    <property type="molecule type" value="Genomic_DNA"/>
</dbReference>
<comment type="subcellular location">
    <subcellularLocation>
        <location evidence="1">Cell inner membrane</location>
        <topology evidence="1">Multi-pass membrane protein</topology>
    </subcellularLocation>
</comment>
<name>A0A9X3EJY0_9GAMM</name>
<keyword evidence="8" id="KW-1185">Reference proteome</keyword>
<dbReference type="Proteomes" id="UP001150830">
    <property type="component" value="Unassembled WGS sequence"/>
</dbReference>
<feature type="transmembrane region" description="Helical" evidence="6">
    <location>
        <begin position="244"/>
        <end position="261"/>
    </location>
</feature>
<gene>
    <name evidence="7" type="ORF">OUO13_02120</name>
</gene>
<evidence type="ECO:0000256" key="2">
    <source>
        <dbReference type="ARBA" id="ARBA00022475"/>
    </source>
</evidence>
<evidence type="ECO:0000256" key="1">
    <source>
        <dbReference type="ARBA" id="ARBA00004429"/>
    </source>
</evidence>
<dbReference type="CDD" id="cd06580">
    <property type="entry name" value="TM_PBP1_transp_TpRbsC_like"/>
    <property type="match status" value="1"/>
</dbReference>
<evidence type="ECO:0000256" key="6">
    <source>
        <dbReference type="SAM" id="Phobius"/>
    </source>
</evidence>
<feature type="transmembrane region" description="Helical" evidence="6">
    <location>
        <begin position="114"/>
        <end position="137"/>
    </location>
</feature>
<protein>
    <submittedName>
        <fullName evidence="7">ABC transporter permease</fullName>
    </submittedName>
</protein>
<dbReference type="PANTHER" id="PTHR47089">
    <property type="entry name" value="ABC TRANSPORTER, PERMEASE PROTEIN"/>
    <property type="match status" value="1"/>
</dbReference>
<dbReference type="Pfam" id="PF02653">
    <property type="entry name" value="BPD_transp_2"/>
    <property type="match status" value="1"/>
</dbReference>
<evidence type="ECO:0000256" key="4">
    <source>
        <dbReference type="ARBA" id="ARBA00022989"/>
    </source>
</evidence>
<dbReference type="PANTHER" id="PTHR47089:SF1">
    <property type="entry name" value="GUANOSINE ABC TRANSPORTER PERMEASE PROTEIN NUPP"/>
    <property type="match status" value="1"/>
</dbReference>
<evidence type="ECO:0000256" key="5">
    <source>
        <dbReference type="ARBA" id="ARBA00023136"/>
    </source>
</evidence>
<evidence type="ECO:0000313" key="8">
    <source>
        <dbReference type="Proteomes" id="UP001150830"/>
    </source>
</evidence>
<proteinExistence type="predicted"/>
<accession>A0A9X3EJY0</accession>